<evidence type="ECO:0000256" key="2">
    <source>
        <dbReference type="ARBA" id="ARBA00022475"/>
    </source>
</evidence>
<dbReference type="Pfam" id="PF09678">
    <property type="entry name" value="Caa3_CtaG"/>
    <property type="match status" value="1"/>
</dbReference>
<feature type="transmembrane region" description="Helical" evidence="6">
    <location>
        <begin position="68"/>
        <end position="89"/>
    </location>
</feature>
<comment type="subcellular location">
    <subcellularLocation>
        <location evidence="1">Cell membrane</location>
        <topology evidence="1">Multi-pass membrane protein</topology>
    </subcellularLocation>
</comment>
<protein>
    <recommendedName>
        <fullName evidence="9">Cytochrome c oxidase assembly protein</fullName>
    </recommendedName>
</protein>
<keyword evidence="8" id="KW-1185">Reference proteome</keyword>
<proteinExistence type="predicted"/>
<evidence type="ECO:0000256" key="1">
    <source>
        <dbReference type="ARBA" id="ARBA00004651"/>
    </source>
</evidence>
<evidence type="ECO:0000256" key="5">
    <source>
        <dbReference type="ARBA" id="ARBA00023136"/>
    </source>
</evidence>
<gene>
    <name evidence="7" type="ORF">GCM10022262_39420</name>
</gene>
<dbReference type="Proteomes" id="UP001499841">
    <property type="component" value="Unassembled WGS sequence"/>
</dbReference>
<evidence type="ECO:0000256" key="3">
    <source>
        <dbReference type="ARBA" id="ARBA00022692"/>
    </source>
</evidence>
<evidence type="ECO:0000313" key="8">
    <source>
        <dbReference type="Proteomes" id="UP001499841"/>
    </source>
</evidence>
<evidence type="ECO:0000256" key="4">
    <source>
        <dbReference type="ARBA" id="ARBA00022989"/>
    </source>
</evidence>
<dbReference type="InterPro" id="IPR019108">
    <property type="entry name" value="Caa3_assmbl_CtaG-rel"/>
</dbReference>
<feature type="transmembrane region" description="Helical" evidence="6">
    <location>
        <begin position="109"/>
        <end position="130"/>
    </location>
</feature>
<keyword evidence="3 6" id="KW-0812">Transmembrane</keyword>
<feature type="transmembrane region" description="Helical" evidence="6">
    <location>
        <begin position="34"/>
        <end position="56"/>
    </location>
</feature>
<evidence type="ECO:0008006" key="9">
    <source>
        <dbReference type="Google" id="ProtNLM"/>
    </source>
</evidence>
<reference evidence="8" key="1">
    <citation type="journal article" date="2019" name="Int. J. Syst. Evol. Microbiol.">
        <title>The Global Catalogue of Microorganisms (GCM) 10K type strain sequencing project: providing services to taxonomists for standard genome sequencing and annotation.</title>
        <authorList>
            <consortium name="The Broad Institute Genomics Platform"/>
            <consortium name="The Broad Institute Genome Sequencing Center for Infectious Disease"/>
            <person name="Wu L."/>
            <person name="Ma J."/>
        </authorList>
    </citation>
    <scope>NUCLEOTIDE SEQUENCE [LARGE SCALE GENOMIC DNA]</scope>
    <source>
        <strain evidence="8">JCM 17459</strain>
    </source>
</reference>
<organism evidence="7 8">
    <name type="scientific">Georgenia daeguensis</name>
    <dbReference type="NCBI Taxonomy" id="908355"/>
    <lineage>
        <taxon>Bacteria</taxon>
        <taxon>Bacillati</taxon>
        <taxon>Actinomycetota</taxon>
        <taxon>Actinomycetes</taxon>
        <taxon>Micrococcales</taxon>
        <taxon>Bogoriellaceae</taxon>
        <taxon>Georgenia</taxon>
    </lineage>
</organism>
<keyword evidence="5 6" id="KW-0472">Membrane</keyword>
<dbReference type="EMBL" id="BAABBA010000032">
    <property type="protein sequence ID" value="GAA3511357.1"/>
    <property type="molecule type" value="Genomic_DNA"/>
</dbReference>
<keyword evidence="4 6" id="KW-1133">Transmembrane helix</keyword>
<evidence type="ECO:0000256" key="6">
    <source>
        <dbReference type="SAM" id="Phobius"/>
    </source>
</evidence>
<accession>A0ABP6ULC6</accession>
<sequence>MRAVTHPAVAATLNAGGLWLLYTTDLYHQMHGSALVHAAVHTHVFLAGYVFTASILSVDPDPHRAPLTVRAAVLVTFIAAHSVLAKWLYAHPPAGVDSADAEAGAQLMYYAGDAVDVTLIVLLLAGWYTAARPREATLSGLRPAA</sequence>
<name>A0ABP6ULC6_9MICO</name>
<keyword evidence="2" id="KW-1003">Cell membrane</keyword>
<evidence type="ECO:0000313" key="7">
    <source>
        <dbReference type="EMBL" id="GAA3511357.1"/>
    </source>
</evidence>
<comment type="caution">
    <text evidence="7">The sequence shown here is derived from an EMBL/GenBank/DDBJ whole genome shotgun (WGS) entry which is preliminary data.</text>
</comment>